<comment type="caution">
    <text evidence="1">The sequence shown here is derived from an EMBL/GenBank/DDBJ whole genome shotgun (WGS) entry which is preliminary data.</text>
</comment>
<protein>
    <submittedName>
        <fullName evidence="1">Uncharacterized protein</fullName>
    </submittedName>
</protein>
<organism evidence="1 2">
    <name type="scientific">Dillenia turbinata</name>
    <dbReference type="NCBI Taxonomy" id="194707"/>
    <lineage>
        <taxon>Eukaryota</taxon>
        <taxon>Viridiplantae</taxon>
        <taxon>Streptophyta</taxon>
        <taxon>Embryophyta</taxon>
        <taxon>Tracheophyta</taxon>
        <taxon>Spermatophyta</taxon>
        <taxon>Magnoliopsida</taxon>
        <taxon>eudicotyledons</taxon>
        <taxon>Gunneridae</taxon>
        <taxon>Pentapetalae</taxon>
        <taxon>Dilleniales</taxon>
        <taxon>Dilleniaceae</taxon>
        <taxon>Dillenia</taxon>
    </lineage>
</organism>
<dbReference type="AlphaFoldDB" id="A0AAN8U942"/>
<evidence type="ECO:0000313" key="2">
    <source>
        <dbReference type="Proteomes" id="UP001370490"/>
    </source>
</evidence>
<dbReference type="EMBL" id="JBAMMX010000029">
    <property type="protein sequence ID" value="KAK6911095.1"/>
    <property type="molecule type" value="Genomic_DNA"/>
</dbReference>
<keyword evidence="2" id="KW-1185">Reference proteome</keyword>
<name>A0AAN8U942_9MAGN</name>
<gene>
    <name evidence="1" type="ORF">RJ641_000025</name>
</gene>
<proteinExistence type="predicted"/>
<reference evidence="1 2" key="1">
    <citation type="submission" date="2023-12" db="EMBL/GenBank/DDBJ databases">
        <title>A high-quality genome assembly for Dillenia turbinata (Dilleniales).</title>
        <authorList>
            <person name="Chanderbali A."/>
        </authorList>
    </citation>
    <scope>NUCLEOTIDE SEQUENCE [LARGE SCALE GENOMIC DNA]</scope>
    <source>
        <strain evidence="1">LSX21</strain>
        <tissue evidence="1">Leaf</tissue>
    </source>
</reference>
<dbReference type="Proteomes" id="UP001370490">
    <property type="component" value="Unassembled WGS sequence"/>
</dbReference>
<evidence type="ECO:0000313" key="1">
    <source>
        <dbReference type="EMBL" id="KAK6911095.1"/>
    </source>
</evidence>
<accession>A0AAN8U942</accession>
<sequence>MGIGLFTTDYFWEKLSSDPTKDSMASKNFLRFKEYWHVVSNGIEEPEAGTIMVDAQRAELEGQRLKDLKAKNYLFQVIDHSILETILNKDTSNRFGIP</sequence>